<dbReference type="InterPro" id="IPR012674">
    <property type="entry name" value="Calycin"/>
</dbReference>
<dbReference type="EMBL" id="CP003924">
    <property type="protein sequence ID" value="AGS34585.1"/>
    <property type="molecule type" value="Genomic_DNA"/>
</dbReference>
<organism evidence="3 4">
    <name type="scientific">Corynebacterium maris DSM 45190</name>
    <dbReference type="NCBI Taxonomy" id="1224163"/>
    <lineage>
        <taxon>Bacteria</taxon>
        <taxon>Bacillati</taxon>
        <taxon>Actinomycetota</taxon>
        <taxon>Actinomycetes</taxon>
        <taxon>Mycobacteriales</taxon>
        <taxon>Corynebacteriaceae</taxon>
        <taxon>Corynebacterium</taxon>
    </lineage>
</organism>
<dbReference type="SUPFAM" id="SSF50814">
    <property type="entry name" value="Lipocalins"/>
    <property type="match status" value="1"/>
</dbReference>
<dbReference type="GO" id="GO:0006950">
    <property type="term" value="P:response to stress"/>
    <property type="evidence" value="ECO:0007669"/>
    <property type="project" value="UniProtKB-ARBA"/>
</dbReference>
<evidence type="ECO:0000256" key="1">
    <source>
        <dbReference type="SAM" id="SignalP"/>
    </source>
</evidence>
<dbReference type="Proteomes" id="UP000015388">
    <property type="component" value="Chromosome"/>
</dbReference>
<dbReference type="HOGENOM" id="CLU_068449_1_1_11"/>
<feature type="chain" id="PRO_5025370519" description="Lipocalin/cytosolic fatty-acid binding domain-containing protein" evidence="1">
    <location>
        <begin position="41"/>
        <end position="232"/>
    </location>
</feature>
<dbReference type="Gene3D" id="2.40.128.20">
    <property type="match status" value="1"/>
</dbReference>
<dbReference type="eggNOG" id="COG3040">
    <property type="taxonomic scope" value="Bacteria"/>
</dbReference>
<name>S5T1X8_9CORY</name>
<dbReference type="InterPro" id="IPR000566">
    <property type="entry name" value="Lipocln_cytosolic_FA-bd_dom"/>
</dbReference>
<dbReference type="PANTHER" id="PTHR10612">
    <property type="entry name" value="APOLIPOPROTEIN D"/>
    <property type="match status" value="1"/>
</dbReference>
<reference evidence="3 4" key="1">
    <citation type="submission" date="2012-11" db="EMBL/GenBank/DDBJ databases">
        <title>The complete genome sequence of Corynebacterium maris Coryn-1 (=DSM 45190).</title>
        <authorList>
            <person name="Schaffert L."/>
            <person name="Albersmeier A."/>
            <person name="Kalinowski J."/>
            <person name="Ruckert C."/>
        </authorList>
    </citation>
    <scope>NUCLEOTIDE SEQUENCE [LARGE SCALE GENOMIC DNA]</scope>
    <source>
        <strain evidence="4">Coryn-1</strain>
    </source>
</reference>
<dbReference type="InterPro" id="IPR047202">
    <property type="entry name" value="Lipocalin_Blc-like_dom"/>
</dbReference>
<proteinExistence type="predicted"/>
<dbReference type="STRING" id="1224163.B841_05560"/>
<evidence type="ECO:0000313" key="4">
    <source>
        <dbReference type="Proteomes" id="UP000015388"/>
    </source>
</evidence>
<gene>
    <name evidence="3" type="ORF">B841_05560</name>
</gene>
<evidence type="ECO:0000313" key="3">
    <source>
        <dbReference type="EMBL" id="AGS34585.1"/>
    </source>
</evidence>
<dbReference type="PANTHER" id="PTHR10612:SF34">
    <property type="entry name" value="APOLIPOPROTEIN D"/>
    <property type="match status" value="1"/>
</dbReference>
<dbReference type="KEGG" id="cmd:B841_05560"/>
<dbReference type="PATRIC" id="fig|1224163.3.peg.1115"/>
<feature type="domain" description="Lipocalin/cytosolic fatty-acid binding" evidence="2">
    <location>
        <begin position="73"/>
        <end position="218"/>
    </location>
</feature>
<protein>
    <recommendedName>
        <fullName evidence="2">Lipocalin/cytosolic fatty-acid binding domain-containing protein</fullName>
    </recommendedName>
</protein>
<keyword evidence="1" id="KW-0732">Signal</keyword>
<keyword evidence="4" id="KW-1185">Reference proteome</keyword>
<dbReference type="Pfam" id="PF08212">
    <property type="entry name" value="Lipocalin_2"/>
    <property type="match status" value="1"/>
</dbReference>
<evidence type="ECO:0000259" key="2">
    <source>
        <dbReference type="Pfam" id="PF08212"/>
    </source>
</evidence>
<sequence length="232" mass="25178">MAPRSFLILFRKAFDMRTFTKIAAAAFAAALLPATLTAGAQDLTDGGRASSISADVLPAGSSFGPELSQVDYVDPEKYVGDWYQVAAVPQPYTLQCTNDTTAEYELIDDTTLSVVNSCGSQISSDSVIEGTATIRDTDTNASLRVNFPGVPFQNEDGPVNYRITYLADDYSLAIVGDPQRRSGFVLSRTPALDAEQWNLVETTVSDRGYWSCSFLTTPMQEGRQDITPLCLL</sequence>
<accession>S5T1X8</accession>
<feature type="signal peptide" evidence="1">
    <location>
        <begin position="1"/>
        <end position="40"/>
    </location>
</feature>
<dbReference type="AlphaFoldDB" id="S5T1X8"/>
<dbReference type="CDD" id="cd19438">
    <property type="entry name" value="lipocalin_Blc-like"/>
    <property type="match status" value="1"/>
</dbReference>